<protein>
    <submittedName>
        <fullName evidence="1">Uncharacterized protein</fullName>
    </submittedName>
</protein>
<keyword evidence="2" id="KW-1185">Reference proteome</keyword>
<proteinExistence type="predicted"/>
<accession>A0ABQ7DE27</accession>
<comment type="caution">
    <text evidence="1">The sequence shown here is derived from an EMBL/GenBank/DDBJ whole genome shotgun (WGS) entry which is preliminary data.</text>
</comment>
<sequence length="140" mass="15526">MISAHASGKSQVALIGFISSNRAPRYEPQLKPGANYSLQNFFATTIDQIIEIAKLVNEEEVTKAETKDPPRLNLSCRYATQIDMPKYMKPHLLQLLNRPCSLQMFLSVSSKGCGLDANSASIVHPIDWTPGFLFHFPSSS</sequence>
<dbReference type="Proteomes" id="UP000266723">
    <property type="component" value="Unassembled WGS sequence"/>
</dbReference>
<reference evidence="1 2" key="1">
    <citation type="journal article" date="2020" name="BMC Genomics">
        <title>Intraspecific diversification of the crop wild relative Brassica cretica Lam. using demographic model selection.</title>
        <authorList>
            <person name="Kioukis A."/>
            <person name="Michalopoulou V.A."/>
            <person name="Briers L."/>
            <person name="Pirintsos S."/>
            <person name="Studholme D.J."/>
            <person name="Pavlidis P."/>
            <person name="Sarris P.F."/>
        </authorList>
    </citation>
    <scope>NUCLEOTIDE SEQUENCE [LARGE SCALE GENOMIC DNA]</scope>
    <source>
        <strain evidence="2">cv. PFS-1207/04</strain>
    </source>
</reference>
<gene>
    <name evidence="1" type="ORF">DY000_02033416</name>
</gene>
<organism evidence="1 2">
    <name type="scientific">Brassica cretica</name>
    <name type="common">Mustard</name>
    <dbReference type="NCBI Taxonomy" id="69181"/>
    <lineage>
        <taxon>Eukaryota</taxon>
        <taxon>Viridiplantae</taxon>
        <taxon>Streptophyta</taxon>
        <taxon>Embryophyta</taxon>
        <taxon>Tracheophyta</taxon>
        <taxon>Spermatophyta</taxon>
        <taxon>Magnoliopsida</taxon>
        <taxon>eudicotyledons</taxon>
        <taxon>Gunneridae</taxon>
        <taxon>Pentapetalae</taxon>
        <taxon>rosids</taxon>
        <taxon>malvids</taxon>
        <taxon>Brassicales</taxon>
        <taxon>Brassicaceae</taxon>
        <taxon>Brassiceae</taxon>
        <taxon>Brassica</taxon>
    </lineage>
</organism>
<evidence type="ECO:0000313" key="1">
    <source>
        <dbReference type="EMBL" id="KAF3575605.1"/>
    </source>
</evidence>
<evidence type="ECO:0000313" key="2">
    <source>
        <dbReference type="Proteomes" id="UP000266723"/>
    </source>
</evidence>
<dbReference type="EMBL" id="QGKV02000649">
    <property type="protein sequence ID" value="KAF3575605.1"/>
    <property type="molecule type" value="Genomic_DNA"/>
</dbReference>
<name>A0ABQ7DE27_BRACR</name>